<comment type="caution">
    <text evidence="1">The sequence shown here is derived from an EMBL/GenBank/DDBJ whole genome shotgun (WGS) entry which is preliminary data.</text>
</comment>
<gene>
    <name evidence="1" type="ORF">FLONG3_1821</name>
</gene>
<keyword evidence="1" id="KW-0067">ATP-binding</keyword>
<keyword evidence="1" id="KW-0347">Helicase</keyword>
<sequence length="140" mass="16139">MSSKRKERMTLTDPKPIQVPLSAKWDIRVPGPEMIKLIYGFCPRDMDDRWVCYTDGPDKEGNIRVRICRSWTRMERVALIGQVPAEAYKNEKAILREGGVISEIIWEKPGKNEHDPMDEKGAKEFVVGFSKALMDCNLKR</sequence>
<organism evidence="1 2">
    <name type="scientific">Fusarium longipes</name>
    <dbReference type="NCBI Taxonomy" id="694270"/>
    <lineage>
        <taxon>Eukaryota</taxon>
        <taxon>Fungi</taxon>
        <taxon>Dikarya</taxon>
        <taxon>Ascomycota</taxon>
        <taxon>Pezizomycotina</taxon>
        <taxon>Sordariomycetes</taxon>
        <taxon>Hypocreomycetidae</taxon>
        <taxon>Hypocreales</taxon>
        <taxon>Nectriaceae</taxon>
        <taxon>Fusarium</taxon>
    </lineage>
</organism>
<proteinExistence type="predicted"/>
<dbReference type="GO" id="GO:0004386">
    <property type="term" value="F:helicase activity"/>
    <property type="evidence" value="ECO:0007669"/>
    <property type="project" value="UniProtKB-KW"/>
</dbReference>
<dbReference type="OrthoDB" id="4521980at2759"/>
<name>A0A395T5U2_9HYPO</name>
<dbReference type="STRING" id="694270.A0A395T5U2"/>
<keyword evidence="2" id="KW-1185">Reference proteome</keyword>
<reference evidence="1 2" key="1">
    <citation type="journal article" date="2018" name="PLoS Pathog.">
        <title>Evolution of structural diversity of trichothecenes, a family of toxins produced by plant pathogenic and entomopathogenic fungi.</title>
        <authorList>
            <person name="Proctor R.H."/>
            <person name="McCormick S.P."/>
            <person name="Kim H.S."/>
            <person name="Cardoza R.E."/>
            <person name="Stanley A.M."/>
            <person name="Lindo L."/>
            <person name="Kelly A."/>
            <person name="Brown D.W."/>
            <person name="Lee T."/>
            <person name="Vaughan M.M."/>
            <person name="Alexander N.J."/>
            <person name="Busman M."/>
            <person name="Gutierrez S."/>
        </authorList>
    </citation>
    <scope>NUCLEOTIDE SEQUENCE [LARGE SCALE GENOMIC DNA]</scope>
    <source>
        <strain evidence="1 2">NRRL 20695</strain>
    </source>
</reference>
<keyword evidence="1" id="KW-0378">Hydrolase</keyword>
<accession>A0A395T5U2</accession>
<protein>
    <submittedName>
        <fullName evidence="1">ATP-dependent dna helicase</fullName>
    </submittedName>
</protein>
<evidence type="ECO:0000313" key="1">
    <source>
        <dbReference type="EMBL" id="RGP80050.1"/>
    </source>
</evidence>
<evidence type="ECO:0000313" key="2">
    <source>
        <dbReference type="Proteomes" id="UP000266234"/>
    </source>
</evidence>
<dbReference type="EMBL" id="PXOG01000037">
    <property type="protein sequence ID" value="RGP80050.1"/>
    <property type="molecule type" value="Genomic_DNA"/>
</dbReference>
<dbReference type="Proteomes" id="UP000266234">
    <property type="component" value="Unassembled WGS sequence"/>
</dbReference>
<keyword evidence="1" id="KW-0547">Nucleotide-binding</keyword>
<dbReference type="AlphaFoldDB" id="A0A395T5U2"/>